<proteinExistence type="predicted"/>
<dbReference type="AlphaFoldDB" id="A0A4C1YBY2"/>
<evidence type="ECO:0000313" key="1">
    <source>
        <dbReference type="EMBL" id="GBP73871.1"/>
    </source>
</evidence>
<name>A0A4C1YBY2_EUMVA</name>
<comment type="caution">
    <text evidence="1">The sequence shown here is derived from an EMBL/GenBank/DDBJ whole genome shotgun (WGS) entry which is preliminary data.</text>
</comment>
<dbReference type="Proteomes" id="UP000299102">
    <property type="component" value="Unassembled WGS sequence"/>
</dbReference>
<accession>A0A4C1YBY2</accession>
<protein>
    <submittedName>
        <fullName evidence="1">Uncharacterized protein</fullName>
    </submittedName>
</protein>
<evidence type="ECO:0000313" key="2">
    <source>
        <dbReference type="Proteomes" id="UP000299102"/>
    </source>
</evidence>
<dbReference type="EMBL" id="BGZK01001189">
    <property type="protein sequence ID" value="GBP73871.1"/>
    <property type="molecule type" value="Genomic_DNA"/>
</dbReference>
<reference evidence="1 2" key="1">
    <citation type="journal article" date="2019" name="Commun. Biol.">
        <title>The bagworm genome reveals a unique fibroin gene that provides high tensile strength.</title>
        <authorList>
            <person name="Kono N."/>
            <person name="Nakamura H."/>
            <person name="Ohtoshi R."/>
            <person name="Tomita M."/>
            <person name="Numata K."/>
            <person name="Arakawa K."/>
        </authorList>
    </citation>
    <scope>NUCLEOTIDE SEQUENCE [LARGE SCALE GENOMIC DNA]</scope>
</reference>
<organism evidence="1 2">
    <name type="scientific">Eumeta variegata</name>
    <name type="common">Bagworm moth</name>
    <name type="synonym">Eumeta japonica</name>
    <dbReference type="NCBI Taxonomy" id="151549"/>
    <lineage>
        <taxon>Eukaryota</taxon>
        <taxon>Metazoa</taxon>
        <taxon>Ecdysozoa</taxon>
        <taxon>Arthropoda</taxon>
        <taxon>Hexapoda</taxon>
        <taxon>Insecta</taxon>
        <taxon>Pterygota</taxon>
        <taxon>Neoptera</taxon>
        <taxon>Endopterygota</taxon>
        <taxon>Lepidoptera</taxon>
        <taxon>Glossata</taxon>
        <taxon>Ditrysia</taxon>
        <taxon>Tineoidea</taxon>
        <taxon>Psychidae</taxon>
        <taxon>Oiketicinae</taxon>
        <taxon>Eumeta</taxon>
    </lineage>
</organism>
<sequence>MVPCARAVRAGILRKERVAEVRAPPPLLDRASRAIDIPTRSPATVYSPPVVRRSHAESGACALPRGLAPLHCVAGDAGAAPARSRGKFSTLHRNITLGSLCGTPQGRNYWTSLPSRPTYSPIPAVLSMKKKEFNALPHEWENLSRPILVYTHIKTK</sequence>
<gene>
    <name evidence="1" type="ORF">EVAR_52432_1</name>
</gene>
<keyword evidence="2" id="KW-1185">Reference proteome</keyword>